<dbReference type="Pfam" id="PF12679">
    <property type="entry name" value="ABC2_membrane_2"/>
    <property type="match status" value="1"/>
</dbReference>
<evidence type="ECO:0000313" key="3">
    <source>
        <dbReference type="Proteomes" id="UP000295710"/>
    </source>
</evidence>
<accession>A0A4R4FH87</accession>
<dbReference type="Proteomes" id="UP000295710">
    <property type="component" value="Unassembled WGS sequence"/>
</dbReference>
<keyword evidence="3" id="KW-1185">Reference proteome</keyword>
<keyword evidence="1" id="KW-0812">Transmembrane</keyword>
<evidence type="ECO:0000256" key="1">
    <source>
        <dbReference type="SAM" id="Phobius"/>
    </source>
</evidence>
<dbReference type="PANTHER" id="PTHR37305:SF2">
    <property type="entry name" value="BACITRACIN TRANSPORT PERMEASE PROTEIN BCRB"/>
    <property type="match status" value="1"/>
</dbReference>
<feature type="transmembrane region" description="Helical" evidence="1">
    <location>
        <begin position="164"/>
        <end position="182"/>
    </location>
</feature>
<dbReference type="EMBL" id="SMMX01000002">
    <property type="protein sequence ID" value="TDA23084.1"/>
    <property type="molecule type" value="Genomic_DNA"/>
</dbReference>
<feature type="transmembrane region" description="Helical" evidence="1">
    <location>
        <begin position="74"/>
        <end position="97"/>
    </location>
</feature>
<organism evidence="2 3">
    <name type="scientific">Extibacter muris</name>
    <dbReference type="NCBI Taxonomy" id="1796622"/>
    <lineage>
        <taxon>Bacteria</taxon>
        <taxon>Bacillati</taxon>
        <taxon>Bacillota</taxon>
        <taxon>Clostridia</taxon>
        <taxon>Lachnospirales</taxon>
        <taxon>Lachnospiraceae</taxon>
        <taxon>Extibacter</taxon>
    </lineage>
</organism>
<feature type="transmembrane region" description="Helical" evidence="1">
    <location>
        <begin position="237"/>
        <end position="257"/>
    </location>
</feature>
<proteinExistence type="predicted"/>
<dbReference type="GO" id="GO:0140359">
    <property type="term" value="F:ABC-type transporter activity"/>
    <property type="evidence" value="ECO:0007669"/>
    <property type="project" value="InterPro"/>
</dbReference>
<feature type="transmembrane region" description="Helical" evidence="1">
    <location>
        <begin position="118"/>
        <end position="144"/>
    </location>
</feature>
<dbReference type="PANTHER" id="PTHR37305">
    <property type="entry name" value="INTEGRAL MEMBRANE PROTEIN-RELATED"/>
    <property type="match status" value="1"/>
</dbReference>
<feature type="transmembrane region" description="Helical" evidence="1">
    <location>
        <begin position="15"/>
        <end position="36"/>
    </location>
</feature>
<dbReference type="GO" id="GO:0005886">
    <property type="term" value="C:plasma membrane"/>
    <property type="evidence" value="ECO:0007669"/>
    <property type="project" value="UniProtKB-SubCell"/>
</dbReference>
<comment type="caution">
    <text evidence="2">The sequence shown here is derived from an EMBL/GenBank/DDBJ whole genome shotgun (WGS) entry which is preliminary data.</text>
</comment>
<evidence type="ECO:0000313" key="2">
    <source>
        <dbReference type="EMBL" id="TDA23084.1"/>
    </source>
</evidence>
<dbReference type="AlphaFoldDB" id="A0A4R4FH87"/>
<feature type="transmembrane region" description="Helical" evidence="1">
    <location>
        <begin position="189"/>
        <end position="207"/>
    </location>
</feature>
<sequence>MMNTTLFKKEIKSNWILLAIFLAVLSVYGSMITMMFDPKMGDGLRAMADSMPGMFAAFGMTNVGATLLEFVSSYLYGVLYVAFPGVFIIILANRLAARYVDNGSMAYLLAAPVKRWKIMLTQALFLLLCLVIMVGFATGLILIFSEMLFPGEMDVKAFLRLNTGLLGLLVFFGGAGMCASCFCNESKNASAISTAVVVYSLLLQMISRVGEKFESLKYATPLTLFDIDELSAGDGEAWLMCVVLYAAGIVLMAAGIARFSRRDLPL</sequence>
<protein>
    <submittedName>
        <fullName evidence="2">ABC transporter permease</fullName>
    </submittedName>
</protein>
<keyword evidence="1" id="KW-1133">Transmembrane helix</keyword>
<name>A0A4R4FH87_9FIRM</name>
<reference evidence="2 3" key="1">
    <citation type="journal article" date="2016" name="Nat. Microbiol.">
        <title>The Mouse Intestinal Bacterial Collection (miBC) provides host-specific insight into cultured diversity and functional potential of the gut microbiota.</title>
        <authorList>
            <person name="Lagkouvardos I."/>
            <person name="Pukall R."/>
            <person name="Abt B."/>
            <person name="Foesel B.U."/>
            <person name="Meier-Kolthoff J.P."/>
            <person name="Kumar N."/>
            <person name="Bresciani A."/>
            <person name="Martinez I."/>
            <person name="Just S."/>
            <person name="Ziegler C."/>
            <person name="Brugiroux S."/>
            <person name="Garzetti D."/>
            <person name="Wenning M."/>
            <person name="Bui T.P."/>
            <person name="Wang J."/>
            <person name="Hugenholtz F."/>
            <person name="Plugge C.M."/>
            <person name="Peterson D.A."/>
            <person name="Hornef M.W."/>
            <person name="Baines J.F."/>
            <person name="Smidt H."/>
            <person name="Walter J."/>
            <person name="Kristiansen K."/>
            <person name="Nielsen H.B."/>
            <person name="Haller D."/>
            <person name="Overmann J."/>
            <person name="Stecher B."/>
            <person name="Clavel T."/>
        </authorList>
    </citation>
    <scope>NUCLEOTIDE SEQUENCE [LARGE SCALE GENOMIC DNA]</scope>
    <source>
        <strain evidence="2 3">DSM 28560</strain>
    </source>
</reference>
<gene>
    <name evidence="2" type="ORF">E1963_03095</name>
</gene>
<keyword evidence="1" id="KW-0472">Membrane</keyword>